<evidence type="ECO:0000313" key="4">
    <source>
        <dbReference type="Proteomes" id="UP000561326"/>
    </source>
</evidence>
<dbReference type="Gene3D" id="3.55.50.10">
    <property type="entry name" value="Baseplate protein-like domains"/>
    <property type="match status" value="1"/>
</dbReference>
<proteinExistence type="predicted"/>
<evidence type="ECO:0000313" key="3">
    <source>
        <dbReference type="EMBL" id="NME99244.1"/>
    </source>
</evidence>
<organism evidence="3 4">
    <name type="scientific">Aneurinibacillus aneurinilyticus</name>
    <name type="common">Bacillus aneurinolyticus</name>
    <dbReference type="NCBI Taxonomy" id="1391"/>
    <lineage>
        <taxon>Bacteria</taxon>
        <taxon>Bacillati</taxon>
        <taxon>Bacillota</taxon>
        <taxon>Bacilli</taxon>
        <taxon>Bacillales</taxon>
        <taxon>Paenibacillaceae</taxon>
        <taxon>Aneurinibacillus group</taxon>
        <taxon>Aneurinibacillus</taxon>
    </lineage>
</organism>
<dbReference type="Pfam" id="PF04717">
    <property type="entry name" value="Phage_base_V"/>
    <property type="match status" value="1"/>
</dbReference>
<dbReference type="Gene3D" id="2.30.110.50">
    <property type="match status" value="1"/>
</dbReference>
<protein>
    <recommendedName>
        <fullName evidence="2">Gp5/Type VI secretion system Vgr protein OB-fold domain-containing protein</fullName>
    </recommendedName>
</protein>
<reference evidence="3 4" key="1">
    <citation type="submission" date="2020-04" db="EMBL/GenBank/DDBJ databases">
        <authorList>
            <person name="Hitch T.C.A."/>
            <person name="Wylensek D."/>
            <person name="Clavel T."/>
        </authorList>
    </citation>
    <scope>NUCLEOTIDE SEQUENCE [LARGE SCALE GENOMIC DNA]</scope>
    <source>
        <strain evidence="3 4">WB01_D5_05</strain>
    </source>
</reference>
<feature type="region of interest" description="Disordered" evidence="1">
    <location>
        <begin position="509"/>
        <end position="531"/>
    </location>
</feature>
<dbReference type="AlphaFoldDB" id="A0A848CPB9"/>
<comment type="caution">
    <text evidence="3">The sequence shown here is derived from an EMBL/GenBank/DDBJ whole genome shotgun (WGS) entry which is preliminary data.</text>
</comment>
<dbReference type="EMBL" id="JABAGO010000025">
    <property type="protein sequence ID" value="NME99244.1"/>
    <property type="molecule type" value="Genomic_DNA"/>
</dbReference>
<dbReference type="InterPro" id="IPR006531">
    <property type="entry name" value="Gp5/Vgr_OB"/>
</dbReference>
<sequence>MGTSDHLIGYGNIQFLSPYEVKSLSEMTIVKTVQDHARLYITGIIPEEQQDVYIEKASSTDTVKVNEVENGSVVRTLFSGLVSRIGIKVVRGIYYIELEAMSHTCKLDNKRKRKSFQNKEMRYTEMIESILKDYPGCDYIDMAARTSKLEKCIIQYDETDWAFLKRMASRFGAVLIPEATTDTPKFWFGLGDGKSGELLEYQYSVKKAFPLYMETTENGYATGLAVNDFLCYEVETGAYFNLGDRVAYKGKEWVIARSTSVMKQGHLTHEYTLSPEKGIRQNQQGNQRIVGASLTGKVIDRTKDTVRVHLDIDEAQQKEEAFWFPYATGYTAEGHSGWYCMPELGDRVELYVPGSREEEAVVLTSVRAREASSPKIENPAIKYWGTPHHKELMMEENELTLTAREGLFLKLHEADGVEIRSPHPIVFTSAKDIEMKAGSRLNMQAKEALYVLCSSSSLMMDGITDIQGQLVEMEGTVKGPPVGSTAEAAEEQEDEAAEEAELAQQVTGLLPGGEGAKGPSEGEAPAVPPSQAAAAAALAASVPLAGAAAKAKAAIKAIRAQKAGKQP</sequence>
<evidence type="ECO:0000259" key="2">
    <source>
        <dbReference type="Pfam" id="PF04717"/>
    </source>
</evidence>
<dbReference type="RefSeq" id="WP_168975489.1">
    <property type="nucleotide sequence ID" value="NZ_JABAGO010000025.1"/>
</dbReference>
<accession>A0A848CPB9</accession>
<dbReference type="SUPFAM" id="SSF69279">
    <property type="entry name" value="Phage tail proteins"/>
    <property type="match status" value="1"/>
</dbReference>
<evidence type="ECO:0000256" key="1">
    <source>
        <dbReference type="SAM" id="MobiDB-lite"/>
    </source>
</evidence>
<name>A0A848CPB9_ANEAE</name>
<dbReference type="Proteomes" id="UP000561326">
    <property type="component" value="Unassembled WGS sequence"/>
</dbReference>
<feature type="domain" description="Gp5/Type VI secretion system Vgr protein OB-fold" evidence="2">
    <location>
        <begin position="299"/>
        <end position="365"/>
    </location>
</feature>
<gene>
    <name evidence="3" type="ORF">HF838_13335</name>
</gene>